<proteinExistence type="predicted"/>
<dbReference type="EMBL" id="CP018889">
    <property type="protein sequence ID" value="AUI69791.2"/>
    <property type="molecule type" value="Genomic_DNA"/>
</dbReference>
<dbReference type="STRING" id="288004.AL038_09715"/>
<sequence length="175" mass="19981">MFTMQNNDNKLLSGYQRMMTRVKDALDTPATLTLREHIEAAKEKAIALEELTVEEAERIGHYLFRDLQDAAHYLSETEQGLKEWARFDLALIEDKLLDMFSFMVDHTRSELDAWAERARLATEWMSGEVTGPGTLQCDNCQHSLQFTQPAYIPVCPNCGATLFKRVMDTDDEAVS</sequence>
<dbReference type="InterPro" id="IPR009912">
    <property type="entry name" value="DUF1451"/>
</dbReference>
<name>A0A2N9YGV2_9GAMM</name>
<evidence type="ECO:0000313" key="2">
    <source>
        <dbReference type="Proteomes" id="UP000234271"/>
    </source>
</evidence>
<dbReference type="Pfam" id="PF07295">
    <property type="entry name" value="DUF1451"/>
    <property type="match status" value="1"/>
</dbReference>
<protein>
    <recommendedName>
        <fullName evidence="3">Zinc ribbon-containing protein</fullName>
    </recommendedName>
</protein>
<reference evidence="2" key="1">
    <citation type="submission" date="2016-12" db="EMBL/GenBank/DDBJ databases">
        <title>Complete Genome Sequence of Beggiatoa leptomitiformis D-401.</title>
        <authorList>
            <person name="Fomenkov A."/>
            <person name="Vincze T."/>
            <person name="Grabovich M."/>
            <person name="Anton B.P."/>
            <person name="Dubinina G."/>
            <person name="Orlova M."/>
            <person name="Belousova E."/>
            <person name="Roberts R.J."/>
        </authorList>
    </citation>
    <scope>NUCLEOTIDE SEQUENCE [LARGE SCALE GENOMIC DNA]</scope>
    <source>
        <strain evidence="2">D-401</strain>
    </source>
</reference>
<keyword evidence="2" id="KW-1185">Reference proteome</keyword>
<dbReference type="AlphaFoldDB" id="A0A2N9YGV2"/>
<gene>
    <name evidence="1" type="ORF">BLE401_14555</name>
</gene>
<evidence type="ECO:0008006" key="3">
    <source>
        <dbReference type="Google" id="ProtNLM"/>
    </source>
</evidence>
<organism evidence="1 2">
    <name type="scientific">Beggiatoa leptomitoformis</name>
    <dbReference type="NCBI Taxonomy" id="288004"/>
    <lineage>
        <taxon>Bacteria</taxon>
        <taxon>Pseudomonadati</taxon>
        <taxon>Pseudomonadota</taxon>
        <taxon>Gammaproteobacteria</taxon>
        <taxon>Thiotrichales</taxon>
        <taxon>Thiotrichaceae</taxon>
        <taxon>Beggiatoa</taxon>
    </lineage>
</organism>
<evidence type="ECO:0000313" key="1">
    <source>
        <dbReference type="EMBL" id="AUI69791.2"/>
    </source>
</evidence>
<accession>A0A2N9YGV2</accession>
<dbReference type="Proteomes" id="UP000234271">
    <property type="component" value="Chromosome"/>
</dbReference>